<accession>A0A2R8C8T0</accession>
<dbReference type="PANTHER" id="PTHR38340">
    <property type="entry name" value="S-LAYER PROTEIN"/>
    <property type="match status" value="1"/>
</dbReference>
<dbReference type="Proteomes" id="UP000244898">
    <property type="component" value="Unassembled WGS sequence"/>
</dbReference>
<feature type="signal peptide" evidence="4">
    <location>
        <begin position="1"/>
        <end position="20"/>
    </location>
</feature>
<dbReference type="EMBL" id="ONZG01000005">
    <property type="protein sequence ID" value="SPJ28783.1"/>
    <property type="molecule type" value="Genomic_DNA"/>
</dbReference>
<dbReference type="InterPro" id="IPR050557">
    <property type="entry name" value="RTX_toxin/Mannuronan_C5-epim"/>
</dbReference>
<dbReference type="RefSeq" id="WP_125133671.1">
    <property type="nucleotide sequence ID" value="NZ_ONZG01000005.1"/>
</dbReference>
<name>A0A2R8C8T0_9RHOB</name>
<dbReference type="Pfam" id="PF00353">
    <property type="entry name" value="HemolysinCabind"/>
    <property type="match status" value="5"/>
</dbReference>
<evidence type="ECO:0000256" key="1">
    <source>
        <dbReference type="ARBA" id="ARBA00004613"/>
    </source>
</evidence>
<keyword evidence="5" id="KW-0413">Isomerase</keyword>
<gene>
    <name evidence="5" type="primary">algE1</name>
    <name evidence="5" type="ORF">TRM7615_02291</name>
</gene>
<evidence type="ECO:0000313" key="5">
    <source>
        <dbReference type="EMBL" id="SPJ28783.1"/>
    </source>
</evidence>
<evidence type="ECO:0000256" key="2">
    <source>
        <dbReference type="ARBA" id="ARBA00022525"/>
    </source>
</evidence>
<evidence type="ECO:0000256" key="3">
    <source>
        <dbReference type="SAM" id="MobiDB-lite"/>
    </source>
</evidence>
<dbReference type="AlphaFoldDB" id="A0A2R8C8T0"/>
<keyword evidence="2" id="KW-0964">Secreted</keyword>
<dbReference type="Gene3D" id="2.150.10.10">
    <property type="entry name" value="Serralysin-like metalloprotease, C-terminal"/>
    <property type="match status" value="2"/>
</dbReference>
<sequence>MELLLLLSVLGLGAATTAMLDEDDPLRAEPDAPEDPTDSLPKDDPLTLIGTQGQSDTLTGGSGDDTLSGNPEETDILIGGSGDDHFDVSHGNTATGGEGADRFALDVSHRFNDETPTSRITDFDPTRDQLVLEDFDTEIHVVPLTDEDGLGLVSRNGELLLTLPGVTELPGGSVVFEAEIRDDDDSFRGPLHDFELRMADDSEIEITEPEQGDPYQFLLAGEGDNRIEVLSDASIVNGGAGNDVIIVTGDGETALPDSIVQDRGDDDPRYWSLPHDNEVIQHNLYGGEGNDTIIFSAAESHGYIDTFGDASADLVRIDAARDVVVHAGENDTVMGTDGAEHMHVAVDGAGVVEGSASSMTVWATGESTVNGGSGNEALLGRDGAQTLSGGAGNDIIHGSQAYGFHGNHSDDARKFQDDAADTLDGGTGDDHMYLANGDLVSGGTGTDAFRAVLHPDDDLGAAVITDFEPESEVVNVWFANGAYTHEGDLPHGPSYDLRGRVSIVQTEDGSSAIHLDGIEALRLEETDAADVSAGFLYVDEVGDETWLDLEGNVVARDSLNVQMIVYHNYDEYS</sequence>
<dbReference type="OrthoDB" id="8479154at2"/>
<dbReference type="InterPro" id="IPR011049">
    <property type="entry name" value="Serralysin-like_metalloprot_C"/>
</dbReference>
<reference evidence="6" key="1">
    <citation type="submission" date="2018-03" db="EMBL/GenBank/DDBJ databases">
        <authorList>
            <person name="Rodrigo-Torres L."/>
            <person name="Arahal R. D."/>
            <person name="Lucena T."/>
        </authorList>
    </citation>
    <scope>NUCLEOTIDE SEQUENCE [LARGE SCALE GENOMIC DNA]</scope>
    <source>
        <strain evidence="6">CECT 7615</strain>
    </source>
</reference>
<dbReference type="InterPro" id="IPR001343">
    <property type="entry name" value="Hemolysn_Ca-bd"/>
</dbReference>
<evidence type="ECO:0000313" key="6">
    <source>
        <dbReference type="Proteomes" id="UP000244898"/>
    </source>
</evidence>
<dbReference type="SUPFAM" id="SSF51120">
    <property type="entry name" value="beta-Roll"/>
    <property type="match status" value="3"/>
</dbReference>
<dbReference type="PANTHER" id="PTHR38340:SF1">
    <property type="entry name" value="S-LAYER PROTEIN"/>
    <property type="match status" value="1"/>
</dbReference>
<proteinExistence type="predicted"/>
<keyword evidence="4" id="KW-0732">Signal</keyword>
<organism evidence="5 6">
    <name type="scientific">Falsiruegeria mediterranea M17</name>
    <dbReference type="NCBI Taxonomy" id="1200281"/>
    <lineage>
        <taxon>Bacteria</taxon>
        <taxon>Pseudomonadati</taxon>
        <taxon>Pseudomonadota</taxon>
        <taxon>Alphaproteobacteria</taxon>
        <taxon>Rhodobacterales</taxon>
        <taxon>Roseobacteraceae</taxon>
        <taxon>Falsiruegeria</taxon>
    </lineage>
</organism>
<dbReference type="EC" id="5.1.3.-" evidence="5"/>
<dbReference type="GO" id="GO:0016853">
    <property type="term" value="F:isomerase activity"/>
    <property type="evidence" value="ECO:0007669"/>
    <property type="project" value="UniProtKB-KW"/>
</dbReference>
<feature type="chain" id="PRO_5015363474" evidence="4">
    <location>
        <begin position="21"/>
        <end position="573"/>
    </location>
</feature>
<dbReference type="GO" id="GO:0005576">
    <property type="term" value="C:extracellular region"/>
    <property type="evidence" value="ECO:0007669"/>
    <property type="project" value="UniProtKB-SubCell"/>
</dbReference>
<feature type="region of interest" description="Disordered" evidence="3">
    <location>
        <begin position="21"/>
        <end position="74"/>
    </location>
</feature>
<protein>
    <submittedName>
        <fullName evidence="5">Poly(Beta-D-mannuronate) C5 epimerase 1</fullName>
        <ecNumber evidence="5">5.1.3.-</ecNumber>
    </submittedName>
</protein>
<dbReference type="PRINTS" id="PR00313">
    <property type="entry name" value="CABNDNGRPT"/>
</dbReference>
<evidence type="ECO:0000256" key="4">
    <source>
        <dbReference type="SAM" id="SignalP"/>
    </source>
</evidence>
<keyword evidence="6" id="KW-1185">Reference proteome</keyword>
<dbReference type="GO" id="GO:0005509">
    <property type="term" value="F:calcium ion binding"/>
    <property type="evidence" value="ECO:0007669"/>
    <property type="project" value="InterPro"/>
</dbReference>
<feature type="compositionally biased region" description="Polar residues" evidence="3">
    <location>
        <begin position="49"/>
        <end position="71"/>
    </location>
</feature>
<comment type="subcellular location">
    <subcellularLocation>
        <location evidence="1">Secreted</location>
    </subcellularLocation>
</comment>